<evidence type="ECO:0008006" key="3">
    <source>
        <dbReference type="Google" id="ProtNLM"/>
    </source>
</evidence>
<dbReference type="InterPro" id="IPR018664">
    <property type="entry name" value="DUF2103_metal-binding"/>
</dbReference>
<protein>
    <recommendedName>
        <fullName evidence="3">Metal-binding protein</fullName>
    </recommendedName>
</protein>
<dbReference type="EMBL" id="PXVC01000004">
    <property type="protein sequence ID" value="PSI02637.1"/>
    <property type="molecule type" value="Genomic_DNA"/>
</dbReference>
<sequence>MGRLVITHSTYLDGLIPLLKILANDPAIDTITPAVICRVKGRCEGLKLRVSCGLKGGHKVLARRGSSAQEVFIVTQMSKSELQQRLEQLNR</sequence>
<dbReference type="AlphaFoldDB" id="A0A2P7EHH7"/>
<dbReference type="STRING" id="1910958.BTM30_01195"/>
<gene>
    <name evidence="1" type="ORF">C7K08_02110</name>
</gene>
<accession>A0A2P7EHH7</accession>
<dbReference type="Proteomes" id="UP000240206">
    <property type="component" value="Unassembled WGS sequence"/>
</dbReference>
<evidence type="ECO:0000313" key="1">
    <source>
        <dbReference type="EMBL" id="PSI02637.1"/>
    </source>
</evidence>
<comment type="caution">
    <text evidence="1">The sequence shown here is derived from an EMBL/GenBank/DDBJ whole genome shotgun (WGS) entry which is preliminary data.</text>
</comment>
<keyword evidence="2" id="KW-1185">Reference proteome</keyword>
<dbReference type="RefSeq" id="WP_106498990.1">
    <property type="nucleotide sequence ID" value="NZ_PXVC01000004.1"/>
</dbReference>
<name>A0A2P7EHH7_9SYNE</name>
<evidence type="ECO:0000313" key="2">
    <source>
        <dbReference type="Proteomes" id="UP000240206"/>
    </source>
</evidence>
<organism evidence="1 2">
    <name type="scientific">Synechococcus lacustris str. Tous</name>
    <dbReference type="NCBI Taxonomy" id="1910958"/>
    <lineage>
        <taxon>Bacteria</taxon>
        <taxon>Bacillati</taxon>
        <taxon>Cyanobacteriota</taxon>
        <taxon>Cyanophyceae</taxon>
        <taxon>Synechococcales</taxon>
        <taxon>Synechococcaceae</taxon>
        <taxon>Synechococcus</taxon>
    </lineage>
</organism>
<proteinExistence type="predicted"/>
<dbReference type="Pfam" id="PF09876">
    <property type="entry name" value="DUF2103"/>
    <property type="match status" value="1"/>
</dbReference>
<reference evidence="2" key="1">
    <citation type="submission" date="2018-03" db="EMBL/GenBank/DDBJ databases">
        <title>Ecological and genomic features of two cosmopolitan and abundant freshwater picocyanobacteria.</title>
        <authorList>
            <person name="Cabello-Yeves P.J."/>
            <person name="Picazo A."/>
            <person name="Camacho A."/>
            <person name="Callieri C."/>
            <person name="Rosselli R."/>
            <person name="Roda-Garcia J."/>
            <person name="Coutinho F.H."/>
            <person name="Rodriguez-Valera F."/>
        </authorList>
    </citation>
    <scope>NUCLEOTIDE SEQUENCE [LARGE SCALE GENOMIC DNA]</scope>
    <source>
        <strain evidence="2">Tous</strain>
    </source>
</reference>